<gene>
    <name evidence="5" type="ORF">MZO42_11820</name>
</gene>
<dbReference type="SUPFAM" id="SSF51206">
    <property type="entry name" value="cAMP-binding domain-like"/>
    <property type="match status" value="1"/>
</dbReference>
<organism evidence="5">
    <name type="scientific">Sphingomonas psychrotolerans</name>
    <dbReference type="NCBI Taxonomy" id="1327635"/>
    <lineage>
        <taxon>Bacteria</taxon>
        <taxon>Pseudomonadati</taxon>
        <taxon>Pseudomonadota</taxon>
        <taxon>Alphaproteobacteria</taxon>
        <taxon>Sphingomonadales</taxon>
        <taxon>Sphingomonadaceae</taxon>
        <taxon>Sphingomonas</taxon>
    </lineage>
</organism>
<dbReference type="InterPro" id="IPR018490">
    <property type="entry name" value="cNMP-bd_dom_sf"/>
</dbReference>
<proteinExistence type="predicted"/>
<accession>A0ABU3N558</accession>
<keyword evidence="1" id="KW-0805">Transcription regulation</keyword>
<dbReference type="InterPro" id="IPR036390">
    <property type="entry name" value="WH_DNA-bd_sf"/>
</dbReference>
<reference evidence="5" key="1">
    <citation type="submission" date="2022-04" db="EMBL/GenBank/DDBJ databases">
        <title>Tomato heritable bacteria conferring resistance against bacterial wilt.</title>
        <authorList>
            <person name="Yin J."/>
        </authorList>
    </citation>
    <scope>NUCLEOTIDE SEQUENCE</scope>
    <source>
        <strain evidence="5">Cra20</strain>
    </source>
</reference>
<evidence type="ECO:0000256" key="2">
    <source>
        <dbReference type="ARBA" id="ARBA00023125"/>
    </source>
</evidence>
<dbReference type="InterPro" id="IPR000595">
    <property type="entry name" value="cNMP-bd_dom"/>
</dbReference>
<evidence type="ECO:0000313" key="5">
    <source>
        <dbReference type="EMBL" id="MDT8759386.1"/>
    </source>
</evidence>
<dbReference type="SMART" id="SM00419">
    <property type="entry name" value="HTH_CRP"/>
    <property type="match status" value="1"/>
</dbReference>
<dbReference type="InterPro" id="IPR014710">
    <property type="entry name" value="RmlC-like_jellyroll"/>
</dbReference>
<protein>
    <submittedName>
        <fullName evidence="5">Crp/Fnr family transcriptional regulator</fullName>
    </submittedName>
</protein>
<evidence type="ECO:0000256" key="1">
    <source>
        <dbReference type="ARBA" id="ARBA00023015"/>
    </source>
</evidence>
<keyword evidence="3" id="KW-0804">Transcription</keyword>
<dbReference type="CDD" id="cd00038">
    <property type="entry name" value="CAP_ED"/>
    <property type="match status" value="1"/>
</dbReference>
<evidence type="ECO:0000259" key="4">
    <source>
        <dbReference type="PROSITE" id="PS51063"/>
    </source>
</evidence>
<keyword evidence="2" id="KW-0238">DNA-binding</keyword>
<name>A0ABU3N558_9SPHN</name>
<dbReference type="Pfam" id="PF13545">
    <property type="entry name" value="HTH_Crp_2"/>
    <property type="match status" value="1"/>
</dbReference>
<dbReference type="EMBL" id="JALMLT010000003">
    <property type="protein sequence ID" value="MDT8759386.1"/>
    <property type="molecule type" value="Genomic_DNA"/>
</dbReference>
<sequence>MSRTVEADFRPFLDRLTARSILTDEEKQAILDLPAHALKVRAKQDFVHINEATTYSCLVVSGLVGRIGQTAMGARQITALHIPGDMPDLSSTVRPVGIGGLTALCDSTILRVPHAAIRELMARYPAIAEALWRDTLLDSAVLMQWVINVGRRDARTRLAHILCEMSIRYGSDRQVLAEYDFPITQEQLGDAAALTSVHVNRSLKSLREDGSVTIRGGRVRIADWERLARIGDFEPSYLLADTGPDPQKRMLCAA</sequence>
<evidence type="ECO:0000256" key="3">
    <source>
        <dbReference type="ARBA" id="ARBA00023163"/>
    </source>
</evidence>
<dbReference type="PROSITE" id="PS51063">
    <property type="entry name" value="HTH_CRP_2"/>
    <property type="match status" value="1"/>
</dbReference>
<comment type="caution">
    <text evidence="5">The sequence shown here is derived from an EMBL/GenBank/DDBJ whole genome shotgun (WGS) entry which is preliminary data.</text>
</comment>
<dbReference type="Gene3D" id="1.10.10.10">
    <property type="entry name" value="Winged helix-like DNA-binding domain superfamily/Winged helix DNA-binding domain"/>
    <property type="match status" value="1"/>
</dbReference>
<feature type="domain" description="HTH crp-type" evidence="4">
    <location>
        <begin position="152"/>
        <end position="225"/>
    </location>
</feature>
<dbReference type="InterPro" id="IPR012318">
    <property type="entry name" value="HTH_CRP"/>
</dbReference>
<dbReference type="InterPro" id="IPR036388">
    <property type="entry name" value="WH-like_DNA-bd_sf"/>
</dbReference>
<dbReference type="Gene3D" id="2.60.120.10">
    <property type="entry name" value="Jelly Rolls"/>
    <property type="match status" value="1"/>
</dbReference>
<dbReference type="SUPFAM" id="SSF46785">
    <property type="entry name" value="Winged helix' DNA-binding domain"/>
    <property type="match status" value="1"/>
</dbReference>